<dbReference type="EMBL" id="LAZR01001335">
    <property type="protein sequence ID" value="KKN46365.1"/>
    <property type="molecule type" value="Genomic_DNA"/>
</dbReference>
<reference evidence="1" key="1">
    <citation type="journal article" date="2015" name="Nature">
        <title>Complex archaea that bridge the gap between prokaryotes and eukaryotes.</title>
        <authorList>
            <person name="Spang A."/>
            <person name="Saw J.H."/>
            <person name="Jorgensen S.L."/>
            <person name="Zaremba-Niedzwiedzka K."/>
            <person name="Martijn J."/>
            <person name="Lind A.E."/>
            <person name="van Eijk R."/>
            <person name="Schleper C."/>
            <person name="Guy L."/>
            <person name="Ettema T.J."/>
        </authorList>
    </citation>
    <scope>NUCLEOTIDE SEQUENCE</scope>
</reference>
<proteinExistence type="predicted"/>
<sequence length="176" mass="20148">MGELNGTRTYLCGAMSYIDIKSTETWRNYLTPMLKSLGVRVFDPYDKPTDIAIEDPEAQRELISQGCLYTAKEGLDIIRAVDIRLVTISDFLIVNVDTDVYTVGTWEEVTLANQQNKPIITRIAQGRCHTPPWILAMLPPSMIFSTWDQVEKYLRCIDSGKLTDNDNRWMFFNQGD</sequence>
<organism evidence="1">
    <name type="scientific">marine sediment metagenome</name>
    <dbReference type="NCBI Taxonomy" id="412755"/>
    <lineage>
        <taxon>unclassified sequences</taxon>
        <taxon>metagenomes</taxon>
        <taxon>ecological metagenomes</taxon>
    </lineage>
</organism>
<dbReference type="AlphaFoldDB" id="A0A0F9QQC1"/>
<evidence type="ECO:0008006" key="2">
    <source>
        <dbReference type="Google" id="ProtNLM"/>
    </source>
</evidence>
<dbReference type="Gene3D" id="3.40.50.450">
    <property type="match status" value="1"/>
</dbReference>
<name>A0A0F9QQC1_9ZZZZ</name>
<protein>
    <recommendedName>
        <fullName evidence="2">Nucleoside 2-deoxyribosyltransferase</fullName>
    </recommendedName>
</protein>
<comment type="caution">
    <text evidence="1">The sequence shown here is derived from an EMBL/GenBank/DDBJ whole genome shotgun (WGS) entry which is preliminary data.</text>
</comment>
<dbReference type="SUPFAM" id="SSF52309">
    <property type="entry name" value="N-(deoxy)ribosyltransferase-like"/>
    <property type="match status" value="1"/>
</dbReference>
<accession>A0A0F9QQC1</accession>
<gene>
    <name evidence="1" type="ORF">LCGC14_0673930</name>
</gene>
<evidence type="ECO:0000313" key="1">
    <source>
        <dbReference type="EMBL" id="KKN46365.1"/>
    </source>
</evidence>